<dbReference type="Pfam" id="PF13190">
    <property type="entry name" value="PDGLE"/>
    <property type="match status" value="1"/>
</dbReference>
<dbReference type="InterPro" id="IPR025937">
    <property type="entry name" value="PDGLE_dom"/>
</dbReference>
<evidence type="ECO:0000256" key="6">
    <source>
        <dbReference type="SAM" id="Phobius"/>
    </source>
</evidence>
<gene>
    <name evidence="8" type="ORF">RE476_09045</name>
</gene>
<dbReference type="EMBL" id="CP133594">
    <property type="protein sequence ID" value="WMW21532.1"/>
    <property type="molecule type" value="Genomic_DNA"/>
</dbReference>
<keyword evidence="2" id="KW-1003">Cell membrane</keyword>
<dbReference type="AlphaFoldDB" id="A0AA51UG46"/>
<dbReference type="Proteomes" id="UP001183006">
    <property type="component" value="Chromosome"/>
</dbReference>
<feature type="transmembrane region" description="Helical" evidence="6">
    <location>
        <begin position="12"/>
        <end position="32"/>
    </location>
</feature>
<evidence type="ECO:0000256" key="3">
    <source>
        <dbReference type="ARBA" id="ARBA00022692"/>
    </source>
</evidence>
<dbReference type="GeneID" id="84230284"/>
<keyword evidence="5 6" id="KW-0472">Membrane</keyword>
<feature type="domain" description="PDGLE" evidence="7">
    <location>
        <begin position="12"/>
        <end position="102"/>
    </location>
</feature>
<keyword evidence="4 6" id="KW-1133">Transmembrane helix</keyword>
<keyword evidence="3 6" id="KW-0812">Transmembrane</keyword>
<organism evidence="8 9">
    <name type="scientific">Methanolobus mangrovi</name>
    <dbReference type="NCBI Taxonomy" id="3072977"/>
    <lineage>
        <taxon>Archaea</taxon>
        <taxon>Methanobacteriati</taxon>
        <taxon>Methanobacteriota</taxon>
        <taxon>Stenosarchaea group</taxon>
        <taxon>Methanomicrobia</taxon>
        <taxon>Methanosarcinales</taxon>
        <taxon>Methanosarcinaceae</taxon>
        <taxon>Methanolobus</taxon>
    </lineage>
</organism>
<dbReference type="RefSeq" id="WP_309307318.1">
    <property type="nucleotide sequence ID" value="NZ_CP133594.1"/>
</dbReference>
<accession>A0AA51UG46</accession>
<evidence type="ECO:0000259" key="7">
    <source>
        <dbReference type="Pfam" id="PF13190"/>
    </source>
</evidence>
<dbReference type="NCBIfam" id="NF004934">
    <property type="entry name" value="PRK06287.1-5"/>
    <property type="match status" value="1"/>
</dbReference>
<keyword evidence="9" id="KW-1185">Reference proteome</keyword>
<reference evidence="8" key="1">
    <citation type="submission" date="2023-08" db="EMBL/GenBank/DDBJ databases">
        <title>Methanolobus mangrovi sp. nov. and Methanolobus sediminis sp. nov, two novel methylotrophic methanogens isolated from mangrove sediments in China.</title>
        <authorList>
            <person name="Zhou J."/>
        </authorList>
    </citation>
    <scope>NUCLEOTIDE SEQUENCE</scope>
    <source>
        <strain evidence="8">FTZ2</strain>
    </source>
</reference>
<proteinExistence type="predicted"/>
<evidence type="ECO:0000313" key="8">
    <source>
        <dbReference type="EMBL" id="WMW21532.1"/>
    </source>
</evidence>
<feature type="transmembrane region" description="Helical" evidence="6">
    <location>
        <begin position="80"/>
        <end position="98"/>
    </location>
</feature>
<evidence type="ECO:0000256" key="1">
    <source>
        <dbReference type="ARBA" id="ARBA00004236"/>
    </source>
</evidence>
<evidence type="ECO:0000256" key="4">
    <source>
        <dbReference type="ARBA" id="ARBA00022989"/>
    </source>
</evidence>
<dbReference type="GO" id="GO:0005886">
    <property type="term" value="C:plasma membrane"/>
    <property type="evidence" value="ECO:0007669"/>
    <property type="project" value="UniProtKB-SubCell"/>
</dbReference>
<evidence type="ECO:0000313" key="9">
    <source>
        <dbReference type="Proteomes" id="UP001183006"/>
    </source>
</evidence>
<dbReference type="KEGG" id="mmav:RE476_09045"/>
<evidence type="ECO:0000256" key="5">
    <source>
        <dbReference type="ARBA" id="ARBA00023136"/>
    </source>
</evidence>
<comment type="subcellular location">
    <subcellularLocation>
        <location evidence="1">Cell membrane</location>
    </subcellularLocation>
</comment>
<name>A0AA51UG46_9EURY</name>
<evidence type="ECO:0000256" key="2">
    <source>
        <dbReference type="ARBA" id="ARBA00022475"/>
    </source>
</evidence>
<sequence length="103" mass="10496">MSVNVSSGINMKFLYAGIAIALLISVLAPFLASPDPDGLESAAGGVVDEKTLSELEGAEPFVESPMPDYSIEGQGKMGEVIAIVAGTLLVLGISFALGKAAKK</sequence>
<protein>
    <submittedName>
        <fullName evidence="8">PDGLE domain-containing protein</fullName>
    </submittedName>
</protein>